<dbReference type="InterPro" id="IPR026591">
    <property type="entry name" value="Sirtuin_cat_small_dom_sf"/>
</dbReference>
<feature type="domain" description="Deacetylase sirtuin-type" evidence="5">
    <location>
        <begin position="1"/>
        <end position="242"/>
    </location>
</feature>
<keyword evidence="4" id="KW-0479">Metal-binding</keyword>
<dbReference type="GO" id="GO:0046872">
    <property type="term" value="F:metal ion binding"/>
    <property type="evidence" value="ECO:0007669"/>
    <property type="project" value="UniProtKB-KW"/>
</dbReference>
<comment type="domain">
    <text evidence="3">2 residues (Tyr-53 and Arg-56) present in a large hydrophobic pocket are probably involved in substrate specificity. They are important for desuccinylation activity, but dispensable for deacetylation activity.</text>
</comment>
<dbReference type="AlphaFoldDB" id="A0A5T1XEY0"/>
<comment type="subcellular location">
    <subcellularLocation>
        <location evidence="3">Cytoplasm</location>
    </subcellularLocation>
</comment>
<dbReference type="PANTHER" id="PTHR11085">
    <property type="entry name" value="NAD-DEPENDENT PROTEIN DEACYLASE SIRTUIN-5, MITOCHONDRIAL-RELATED"/>
    <property type="match status" value="1"/>
</dbReference>
<dbReference type="GO" id="GO:0017136">
    <property type="term" value="F:histone deacetylase activity, NAD-dependent"/>
    <property type="evidence" value="ECO:0007669"/>
    <property type="project" value="TreeGrafter"/>
</dbReference>
<feature type="binding site" evidence="3">
    <location>
        <position position="213"/>
    </location>
    <ligand>
        <name>NAD(+)</name>
        <dbReference type="ChEBI" id="CHEBI:57540"/>
    </ligand>
</feature>
<comment type="function">
    <text evidence="3">NAD-dependent lysine deacetylase and desuccinylase that specifically removes acetyl and succinyl groups on target proteins. Modulates the activities of several proteins which are inactive in their acylated form.</text>
</comment>
<sequence>MKNIMILSGAGLSAPSGLKTFRDNDGLWEEYDVMEVCSATGFRKNPKKVLDFYDARRAQLQNVKPNHAHEKIAQLKEKWGKNLFVITQNVDDLLERAGCKDVVHLHGFLPELRCLKCEGIFNIGYEKFTDKQCPKCKSKDLRHNIVMFEEQAPAYATLYSLLNQTSLFISVGTSGAVLPVGRYASMCEKSILNIYEKDANLERYFDKIYTEDIISAIDKIYTEDIISAIDKIALDIENFMKDGNV</sequence>
<feature type="active site" description="Proton acceptor" evidence="3 4">
    <location>
        <position position="106"/>
    </location>
</feature>
<comment type="caution">
    <text evidence="6">The sequence shown here is derived from an EMBL/GenBank/DDBJ whole genome shotgun (WGS) entry which is preliminary data.</text>
</comment>
<feature type="binding site" evidence="4">
    <location>
        <position position="114"/>
    </location>
    <ligand>
        <name>Zn(2+)</name>
        <dbReference type="ChEBI" id="CHEBI:29105"/>
    </ligand>
</feature>
<evidence type="ECO:0000259" key="5">
    <source>
        <dbReference type="PROSITE" id="PS50305"/>
    </source>
</evidence>
<reference evidence="6" key="1">
    <citation type="submission" date="2018-07" db="EMBL/GenBank/DDBJ databases">
        <authorList>
            <consortium name="NARMS: The National Antimicrobial Resistance Monitoring System"/>
        </authorList>
    </citation>
    <scope>NUCLEOTIDE SEQUENCE</scope>
    <source>
        <strain evidence="6">FSIS31800762</strain>
    </source>
</reference>
<keyword evidence="2 3" id="KW-0520">NAD</keyword>
<dbReference type="GO" id="GO:0005737">
    <property type="term" value="C:cytoplasm"/>
    <property type="evidence" value="ECO:0007669"/>
    <property type="project" value="UniProtKB-SubCell"/>
</dbReference>
<dbReference type="InterPro" id="IPR026590">
    <property type="entry name" value="Ssirtuin_cat_dom"/>
</dbReference>
<dbReference type="Gene3D" id="3.40.50.1220">
    <property type="entry name" value="TPP-binding domain"/>
    <property type="match status" value="1"/>
</dbReference>
<evidence type="ECO:0000256" key="1">
    <source>
        <dbReference type="ARBA" id="ARBA00022679"/>
    </source>
</evidence>
<dbReference type="HAMAP" id="MF_01121">
    <property type="entry name" value="Sirtuin_ClassIII"/>
    <property type="match status" value="1"/>
</dbReference>
<dbReference type="Gene3D" id="3.30.1600.10">
    <property type="entry name" value="SIR2/SIRT2 'Small Domain"/>
    <property type="match status" value="1"/>
</dbReference>
<dbReference type="GO" id="GO:0036055">
    <property type="term" value="F:protein-succinyllysine desuccinylase activity"/>
    <property type="evidence" value="ECO:0007669"/>
    <property type="project" value="UniProtKB-UniRule"/>
</dbReference>
<name>A0A5T1XEY0_CAMCO</name>
<gene>
    <name evidence="3" type="primary">cobB</name>
    <name evidence="6" type="ORF">DVG64_09000</name>
</gene>
<dbReference type="Pfam" id="PF02146">
    <property type="entry name" value="SIR2"/>
    <property type="match status" value="1"/>
</dbReference>
<feature type="binding site" evidence="3">
    <location>
        <position position="56"/>
    </location>
    <ligand>
        <name>substrate</name>
    </ligand>
</feature>
<dbReference type="PROSITE" id="PS50305">
    <property type="entry name" value="SIRTUIN"/>
    <property type="match status" value="1"/>
</dbReference>
<dbReference type="EC" id="2.3.1.286" evidence="3"/>
<keyword evidence="1" id="KW-0808">Transferase</keyword>
<evidence type="ECO:0000256" key="2">
    <source>
        <dbReference type="ARBA" id="ARBA00023027"/>
    </source>
</evidence>
<proteinExistence type="inferred from homology"/>
<keyword evidence="4" id="KW-0862">Zinc</keyword>
<dbReference type="InterPro" id="IPR050134">
    <property type="entry name" value="NAD-dep_sirtuin_deacylases"/>
</dbReference>
<accession>A0A5T1XEY0</accession>
<dbReference type="GO" id="GO:0070403">
    <property type="term" value="F:NAD+ binding"/>
    <property type="evidence" value="ECO:0007669"/>
    <property type="project" value="UniProtKB-UniRule"/>
</dbReference>
<evidence type="ECO:0000256" key="3">
    <source>
        <dbReference type="HAMAP-Rule" id="MF_01121"/>
    </source>
</evidence>
<keyword evidence="3" id="KW-0963">Cytoplasm</keyword>
<comment type="caution">
    <text evidence="3">Lacks conserved residue(s) required for the propagation of feature annotation.</text>
</comment>
<comment type="similarity">
    <text evidence="3">Belongs to the sirtuin family. Class III subfamily.</text>
</comment>
<dbReference type="PANTHER" id="PTHR11085:SF4">
    <property type="entry name" value="NAD-DEPENDENT PROTEIN DEACYLASE"/>
    <property type="match status" value="1"/>
</dbReference>
<organism evidence="6">
    <name type="scientific">Campylobacter coli</name>
    <dbReference type="NCBI Taxonomy" id="195"/>
    <lineage>
        <taxon>Bacteria</taxon>
        <taxon>Pseudomonadati</taxon>
        <taxon>Campylobacterota</taxon>
        <taxon>Epsilonproteobacteria</taxon>
        <taxon>Campylobacterales</taxon>
        <taxon>Campylobacteraceae</taxon>
        <taxon>Campylobacter</taxon>
    </lineage>
</organism>
<comment type="catalytic activity">
    <reaction evidence="3">
        <text>N(6)-succinyl-L-lysyl-[protein] + NAD(+) + H2O = 2''-O-succinyl-ADP-D-ribose + nicotinamide + L-lysyl-[protein]</text>
        <dbReference type="Rhea" id="RHEA:47668"/>
        <dbReference type="Rhea" id="RHEA-COMP:9752"/>
        <dbReference type="Rhea" id="RHEA-COMP:11877"/>
        <dbReference type="ChEBI" id="CHEBI:15377"/>
        <dbReference type="ChEBI" id="CHEBI:17154"/>
        <dbReference type="ChEBI" id="CHEBI:29969"/>
        <dbReference type="ChEBI" id="CHEBI:57540"/>
        <dbReference type="ChEBI" id="CHEBI:87830"/>
        <dbReference type="ChEBI" id="CHEBI:87832"/>
    </reaction>
</comment>
<feature type="binding site" evidence="3">
    <location>
        <position position="53"/>
    </location>
    <ligand>
        <name>substrate</name>
    </ligand>
</feature>
<dbReference type="InterPro" id="IPR003000">
    <property type="entry name" value="Sirtuin"/>
</dbReference>
<feature type="binding site" evidence="3">
    <location>
        <begin position="9"/>
        <end position="28"/>
    </location>
    <ligand>
        <name>NAD(+)</name>
        <dbReference type="ChEBI" id="CHEBI:57540"/>
    </ligand>
</feature>
<dbReference type="InterPro" id="IPR029035">
    <property type="entry name" value="DHS-like_NAD/FAD-binding_dom"/>
</dbReference>
<feature type="binding site" evidence="4">
    <location>
        <position position="133"/>
    </location>
    <ligand>
        <name>Zn(2+)</name>
        <dbReference type="ChEBI" id="CHEBI:29105"/>
    </ligand>
</feature>
<evidence type="ECO:0000256" key="4">
    <source>
        <dbReference type="PROSITE-ProRule" id="PRU00236"/>
    </source>
</evidence>
<evidence type="ECO:0000313" key="6">
    <source>
        <dbReference type="EMBL" id="EAL7715787.1"/>
    </source>
</evidence>
<feature type="binding site" evidence="3">
    <location>
        <begin position="172"/>
        <end position="174"/>
    </location>
    <ligand>
        <name>NAD(+)</name>
        <dbReference type="ChEBI" id="CHEBI:57540"/>
    </ligand>
</feature>
<dbReference type="InterPro" id="IPR027546">
    <property type="entry name" value="Sirtuin_class_III"/>
</dbReference>
<feature type="binding site" evidence="4">
    <location>
        <position position="136"/>
    </location>
    <ligand>
        <name>Zn(2+)</name>
        <dbReference type="ChEBI" id="CHEBI:29105"/>
    </ligand>
</feature>
<feature type="binding site" evidence="4">
    <location>
        <position position="117"/>
    </location>
    <ligand>
        <name>Zn(2+)</name>
        <dbReference type="ChEBI" id="CHEBI:29105"/>
    </ligand>
</feature>
<dbReference type="EMBL" id="AACRBN010000048">
    <property type="protein sequence ID" value="EAL7715787.1"/>
    <property type="molecule type" value="Genomic_DNA"/>
</dbReference>
<comment type="catalytic activity">
    <reaction evidence="3">
        <text>N(6)-acetyl-L-lysyl-[protein] + NAD(+) + H2O = 2''-O-acetyl-ADP-D-ribose + nicotinamide + L-lysyl-[protein]</text>
        <dbReference type="Rhea" id="RHEA:43636"/>
        <dbReference type="Rhea" id="RHEA-COMP:9752"/>
        <dbReference type="Rhea" id="RHEA-COMP:10731"/>
        <dbReference type="ChEBI" id="CHEBI:15377"/>
        <dbReference type="ChEBI" id="CHEBI:17154"/>
        <dbReference type="ChEBI" id="CHEBI:29969"/>
        <dbReference type="ChEBI" id="CHEBI:57540"/>
        <dbReference type="ChEBI" id="CHEBI:61930"/>
        <dbReference type="ChEBI" id="CHEBI:83767"/>
        <dbReference type="EC" id="2.3.1.286"/>
    </reaction>
</comment>
<dbReference type="GO" id="GO:0036054">
    <property type="term" value="F:protein-malonyllysine demalonylase activity"/>
    <property type="evidence" value="ECO:0007669"/>
    <property type="project" value="InterPro"/>
</dbReference>
<protein>
    <recommendedName>
        <fullName evidence="3">NAD-dependent protein deacylase</fullName>
        <ecNumber evidence="3">2.3.1.286</ecNumber>
    </recommendedName>
    <alternativeName>
        <fullName evidence="3">Regulatory protein SIR2 homolog</fullName>
    </alternativeName>
</protein>
<feature type="binding site" evidence="3">
    <location>
        <begin position="88"/>
        <end position="91"/>
    </location>
    <ligand>
        <name>NAD(+)</name>
        <dbReference type="ChEBI" id="CHEBI:57540"/>
    </ligand>
</feature>
<dbReference type="SUPFAM" id="SSF52467">
    <property type="entry name" value="DHS-like NAD/FAD-binding domain"/>
    <property type="match status" value="1"/>
</dbReference>